<dbReference type="AlphaFoldDB" id="A0A4Y7LIK4"/>
<gene>
    <name evidence="2" type="ORF">C5167_047319</name>
</gene>
<sequence length="117" mass="13384">MAKSQRHSGHNNNLKHSEIEKGLTRYIDVSGLDRLEYSKQEKEEKKELLKELFYNSDEDDKRVYVEKQAKPQHVKRQKQTGPKTKIHISNLDASGLRLKKIKIAAVGEGVDAGENVD</sequence>
<organism evidence="2 3">
    <name type="scientific">Papaver somniferum</name>
    <name type="common">Opium poppy</name>
    <dbReference type="NCBI Taxonomy" id="3469"/>
    <lineage>
        <taxon>Eukaryota</taxon>
        <taxon>Viridiplantae</taxon>
        <taxon>Streptophyta</taxon>
        <taxon>Embryophyta</taxon>
        <taxon>Tracheophyta</taxon>
        <taxon>Spermatophyta</taxon>
        <taxon>Magnoliopsida</taxon>
        <taxon>Ranunculales</taxon>
        <taxon>Papaveraceae</taxon>
        <taxon>Papaveroideae</taxon>
        <taxon>Papaver</taxon>
    </lineage>
</organism>
<keyword evidence="3" id="KW-1185">Reference proteome</keyword>
<accession>A0A4Y7LIK4</accession>
<proteinExistence type="predicted"/>
<evidence type="ECO:0000313" key="2">
    <source>
        <dbReference type="EMBL" id="RZC84532.1"/>
    </source>
</evidence>
<evidence type="ECO:0000313" key="3">
    <source>
        <dbReference type="Proteomes" id="UP000316621"/>
    </source>
</evidence>
<feature type="region of interest" description="Disordered" evidence="1">
    <location>
        <begin position="1"/>
        <end position="20"/>
    </location>
</feature>
<dbReference type="Proteomes" id="UP000316621">
    <property type="component" value="Chromosome 11"/>
</dbReference>
<evidence type="ECO:0000256" key="1">
    <source>
        <dbReference type="SAM" id="MobiDB-lite"/>
    </source>
</evidence>
<reference evidence="2 3" key="1">
    <citation type="journal article" date="2018" name="Science">
        <title>The opium poppy genome and morphinan production.</title>
        <authorList>
            <person name="Guo L."/>
            <person name="Winzer T."/>
            <person name="Yang X."/>
            <person name="Li Y."/>
            <person name="Ning Z."/>
            <person name="He Z."/>
            <person name="Teodor R."/>
            <person name="Lu Y."/>
            <person name="Bowser T.A."/>
            <person name="Graham I.A."/>
            <person name="Ye K."/>
        </authorList>
    </citation>
    <scope>NUCLEOTIDE SEQUENCE [LARGE SCALE GENOMIC DNA]</scope>
    <source>
        <strain evidence="3">cv. HN1</strain>
        <tissue evidence="2">Leaves</tissue>
    </source>
</reference>
<dbReference type="Gramene" id="RZC84532">
    <property type="protein sequence ID" value="RZC84532"/>
    <property type="gene ID" value="C5167_047319"/>
</dbReference>
<dbReference type="EMBL" id="CM010725">
    <property type="protein sequence ID" value="RZC84532.1"/>
    <property type="molecule type" value="Genomic_DNA"/>
</dbReference>
<name>A0A4Y7LIK4_PAPSO</name>
<protein>
    <submittedName>
        <fullName evidence="2">Uncharacterized protein</fullName>
    </submittedName>
</protein>